<dbReference type="eggNOG" id="KOG2916">
    <property type="taxonomic scope" value="Eukaryota"/>
</dbReference>
<gene>
    <name evidence="2" type="ORF">AMTR_s00001p00273010</name>
</gene>
<evidence type="ECO:0000256" key="1">
    <source>
        <dbReference type="ARBA" id="ARBA00022917"/>
    </source>
</evidence>
<dbReference type="Pfam" id="PF07541">
    <property type="entry name" value="EIF_2_alpha"/>
    <property type="match status" value="1"/>
</dbReference>
<evidence type="ECO:0000313" key="2">
    <source>
        <dbReference type="EMBL" id="ERM96708.1"/>
    </source>
</evidence>
<evidence type="ECO:0000313" key="3">
    <source>
        <dbReference type="Proteomes" id="UP000017836"/>
    </source>
</evidence>
<dbReference type="STRING" id="13333.W1NMK6"/>
<dbReference type="AlphaFoldDB" id="W1NMK6"/>
<dbReference type="PANTHER" id="PTHR10602:SF0">
    <property type="entry name" value="EUKARYOTIC TRANSLATION INITIATION FACTOR 2 SUBUNIT 1"/>
    <property type="match status" value="1"/>
</dbReference>
<dbReference type="SUPFAM" id="SSF110993">
    <property type="entry name" value="eIF-2-alpha, C-terminal domain"/>
    <property type="match status" value="1"/>
</dbReference>
<dbReference type="Gene3D" id="3.30.70.1130">
    <property type="entry name" value="EIF_2_alpha"/>
    <property type="match status" value="1"/>
</dbReference>
<proteinExistence type="predicted"/>
<dbReference type="HOGENOM" id="CLU_198539_0_0_1"/>
<protein>
    <submittedName>
        <fullName evidence="2">Uncharacterized protein</fullName>
    </submittedName>
</protein>
<keyword evidence="3" id="KW-1185">Reference proteome</keyword>
<dbReference type="EMBL" id="KI397142">
    <property type="protein sequence ID" value="ERM96708.1"/>
    <property type="molecule type" value="Genomic_DNA"/>
</dbReference>
<dbReference type="InterPro" id="IPR011488">
    <property type="entry name" value="TIF_2_asu"/>
</dbReference>
<name>W1NMK6_AMBTC</name>
<dbReference type="Gramene" id="ERM96708">
    <property type="protein sequence ID" value="ERM96708"/>
    <property type="gene ID" value="AMTR_s00001p00273010"/>
</dbReference>
<accession>W1NMK6</accession>
<organism evidence="2 3">
    <name type="scientific">Amborella trichopoda</name>
    <dbReference type="NCBI Taxonomy" id="13333"/>
    <lineage>
        <taxon>Eukaryota</taxon>
        <taxon>Viridiplantae</taxon>
        <taxon>Streptophyta</taxon>
        <taxon>Embryophyta</taxon>
        <taxon>Tracheophyta</taxon>
        <taxon>Spermatophyta</taxon>
        <taxon>Magnoliopsida</taxon>
        <taxon>Amborellales</taxon>
        <taxon>Amborellaceae</taxon>
        <taxon>Amborella</taxon>
    </lineage>
</organism>
<keyword evidence="1" id="KW-0648">Protein biosynthesis</keyword>
<dbReference type="GO" id="GO:0003723">
    <property type="term" value="F:RNA binding"/>
    <property type="evidence" value="ECO:0007669"/>
    <property type="project" value="InterPro"/>
</dbReference>
<dbReference type="GO" id="GO:0003743">
    <property type="term" value="F:translation initiation factor activity"/>
    <property type="evidence" value="ECO:0007669"/>
    <property type="project" value="InterPro"/>
</dbReference>
<dbReference type="InterPro" id="IPR024055">
    <property type="entry name" value="TIF2_asu_C"/>
</dbReference>
<reference evidence="3" key="1">
    <citation type="journal article" date="2013" name="Science">
        <title>The Amborella genome and the evolution of flowering plants.</title>
        <authorList>
            <consortium name="Amborella Genome Project"/>
        </authorList>
    </citation>
    <scope>NUCLEOTIDE SEQUENCE [LARGE SCALE GENOMIC DNA]</scope>
</reference>
<dbReference type="Proteomes" id="UP000017836">
    <property type="component" value="Unassembled WGS sequence"/>
</dbReference>
<dbReference type="PANTHER" id="PTHR10602">
    <property type="entry name" value="EUKARYOTIC TRANSLATION INITIATION FACTOR 2 SUBUNIT 1"/>
    <property type="match status" value="1"/>
</dbReference>
<sequence length="77" mass="8605">MTLQPMNLWADIGTKCFQYDGVLHIKEALRKAEVTGNNDCPMKIKLATPPLHRLTIQTLDNDAEGRKDPSGIQTGFH</sequence>